<dbReference type="AlphaFoldDB" id="A0A314KNH3"/>
<evidence type="ECO:0000313" key="1">
    <source>
        <dbReference type="EMBL" id="OIT30840.1"/>
    </source>
</evidence>
<accession>A0A314KNH3</accession>
<reference evidence="1" key="1">
    <citation type="submission" date="2016-11" db="EMBL/GenBank/DDBJ databases">
        <title>The genome of Nicotiana attenuata.</title>
        <authorList>
            <person name="Xu S."/>
            <person name="Brockmoeller T."/>
            <person name="Gaquerel E."/>
            <person name="Navarro A."/>
            <person name="Kuhl H."/>
            <person name="Gase K."/>
            <person name="Ling Z."/>
            <person name="Zhou W."/>
            <person name="Kreitzer C."/>
            <person name="Stanke M."/>
            <person name="Tang H."/>
            <person name="Lyons E."/>
            <person name="Pandey P."/>
            <person name="Pandey S.P."/>
            <person name="Timmermann B."/>
            <person name="Baldwin I.T."/>
        </authorList>
    </citation>
    <scope>NUCLEOTIDE SEQUENCE [LARGE SCALE GENOMIC DNA]</scope>
    <source>
        <strain evidence="1">UT</strain>
    </source>
</reference>
<keyword evidence="2" id="KW-1185">Reference proteome</keyword>
<evidence type="ECO:0000313" key="2">
    <source>
        <dbReference type="Proteomes" id="UP000187609"/>
    </source>
</evidence>
<dbReference type="Proteomes" id="UP000187609">
    <property type="component" value="Unassembled WGS sequence"/>
</dbReference>
<name>A0A314KNH3_NICAT</name>
<gene>
    <name evidence="1" type="ORF">A4A49_54042</name>
</gene>
<proteinExistence type="predicted"/>
<sequence length="69" mass="7734">MQDSLNQRQFNSILTDLRFTISPAPFRCTIGDHATHGDLSIDRSEGPPLNKFLKDVNRIPAQRIALPTS</sequence>
<comment type="caution">
    <text evidence="1">The sequence shown here is derived from an EMBL/GenBank/DDBJ whole genome shotgun (WGS) entry which is preliminary data.</text>
</comment>
<protein>
    <submittedName>
        <fullName evidence="1">Uncharacterized protein</fullName>
    </submittedName>
</protein>
<dbReference type="Gramene" id="OIT30840">
    <property type="protein sequence ID" value="OIT30840"/>
    <property type="gene ID" value="A4A49_54042"/>
</dbReference>
<dbReference type="EMBL" id="MJEQ01001414">
    <property type="protein sequence ID" value="OIT30840.1"/>
    <property type="molecule type" value="Genomic_DNA"/>
</dbReference>
<organism evidence="1 2">
    <name type="scientific">Nicotiana attenuata</name>
    <name type="common">Coyote tobacco</name>
    <dbReference type="NCBI Taxonomy" id="49451"/>
    <lineage>
        <taxon>Eukaryota</taxon>
        <taxon>Viridiplantae</taxon>
        <taxon>Streptophyta</taxon>
        <taxon>Embryophyta</taxon>
        <taxon>Tracheophyta</taxon>
        <taxon>Spermatophyta</taxon>
        <taxon>Magnoliopsida</taxon>
        <taxon>eudicotyledons</taxon>
        <taxon>Gunneridae</taxon>
        <taxon>Pentapetalae</taxon>
        <taxon>asterids</taxon>
        <taxon>lamiids</taxon>
        <taxon>Solanales</taxon>
        <taxon>Solanaceae</taxon>
        <taxon>Nicotianoideae</taxon>
        <taxon>Nicotianeae</taxon>
        <taxon>Nicotiana</taxon>
    </lineage>
</organism>